<sequence length="207" mass="23740">PSHCGIQGNESADLAAKDAHRRSSFLKIPFTRTDARARINYVVRTMISSLWANPLYYYRHLHNIDPFLVFRSPRGLKRRTETTLHRIRLNVASTRFYLNLTGQLDSPLCENCAVTDTLEHVLCQCSLYASQRNELANSLHLPNGEALSLTHLLGPWDSASERVKSTTSFIRFLQKTKLDRILEIQEIQDEQTTMYGISFSFVCVCIY</sequence>
<name>A0A147BBM0_IXORI</name>
<accession>A0A147BBM0</accession>
<feature type="non-terminal residue" evidence="1">
    <location>
        <position position="1"/>
    </location>
</feature>
<keyword evidence="1" id="KW-0695">RNA-directed DNA polymerase</keyword>
<dbReference type="GO" id="GO:0003964">
    <property type="term" value="F:RNA-directed DNA polymerase activity"/>
    <property type="evidence" value="ECO:0007669"/>
    <property type="project" value="UniProtKB-KW"/>
</dbReference>
<protein>
    <submittedName>
        <fullName evidence="1">Putative non-ltr rnase hi domain of reverse transcriptase</fullName>
    </submittedName>
</protein>
<evidence type="ECO:0000313" key="1">
    <source>
        <dbReference type="EMBL" id="JAR87862.1"/>
    </source>
</evidence>
<keyword evidence="1" id="KW-0808">Transferase</keyword>
<feature type="non-terminal residue" evidence="1">
    <location>
        <position position="207"/>
    </location>
</feature>
<reference evidence="1" key="1">
    <citation type="journal article" date="2018" name="PLoS Negl. Trop. Dis.">
        <title>Sialome diversity of ticks revealed by RNAseq of single tick salivary glands.</title>
        <authorList>
            <person name="Perner J."/>
            <person name="Kropackova S."/>
            <person name="Kopacek P."/>
            <person name="Ribeiro J.M."/>
        </authorList>
    </citation>
    <scope>NUCLEOTIDE SEQUENCE</scope>
    <source>
        <strain evidence="1">Siblings of single egg batch collected in Ceske Budejovice</strain>
        <tissue evidence="1">Salivary glands</tissue>
    </source>
</reference>
<proteinExistence type="predicted"/>
<dbReference type="EMBL" id="GEGO01007542">
    <property type="protein sequence ID" value="JAR87862.1"/>
    <property type="molecule type" value="Transcribed_RNA"/>
</dbReference>
<keyword evidence="1" id="KW-0548">Nucleotidyltransferase</keyword>
<organism evidence="1">
    <name type="scientific">Ixodes ricinus</name>
    <name type="common">Common tick</name>
    <name type="synonym">Acarus ricinus</name>
    <dbReference type="NCBI Taxonomy" id="34613"/>
    <lineage>
        <taxon>Eukaryota</taxon>
        <taxon>Metazoa</taxon>
        <taxon>Ecdysozoa</taxon>
        <taxon>Arthropoda</taxon>
        <taxon>Chelicerata</taxon>
        <taxon>Arachnida</taxon>
        <taxon>Acari</taxon>
        <taxon>Parasitiformes</taxon>
        <taxon>Ixodida</taxon>
        <taxon>Ixodoidea</taxon>
        <taxon>Ixodidae</taxon>
        <taxon>Ixodinae</taxon>
        <taxon>Ixodes</taxon>
    </lineage>
</organism>
<dbReference type="AlphaFoldDB" id="A0A147BBM0"/>